<evidence type="ECO:0000313" key="1">
    <source>
        <dbReference type="EMBL" id="CAG8639921.1"/>
    </source>
</evidence>
<feature type="non-terminal residue" evidence="1">
    <location>
        <position position="565"/>
    </location>
</feature>
<keyword evidence="2" id="KW-1185">Reference proteome</keyword>
<comment type="caution">
    <text evidence="1">The sequence shown here is derived from an EMBL/GenBank/DDBJ whole genome shotgun (WGS) entry which is preliminary data.</text>
</comment>
<proteinExistence type="predicted"/>
<name>A0ACA9NAW6_9GLOM</name>
<accession>A0ACA9NAW6</accession>
<organism evidence="1 2">
    <name type="scientific">Acaulospora colombiana</name>
    <dbReference type="NCBI Taxonomy" id="27376"/>
    <lineage>
        <taxon>Eukaryota</taxon>
        <taxon>Fungi</taxon>
        <taxon>Fungi incertae sedis</taxon>
        <taxon>Mucoromycota</taxon>
        <taxon>Glomeromycotina</taxon>
        <taxon>Glomeromycetes</taxon>
        <taxon>Diversisporales</taxon>
        <taxon>Acaulosporaceae</taxon>
        <taxon>Acaulospora</taxon>
    </lineage>
</organism>
<protein>
    <submittedName>
        <fullName evidence="1">1692_t:CDS:1</fullName>
    </submittedName>
</protein>
<dbReference type="EMBL" id="CAJVPT010019244">
    <property type="protein sequence ID" value="CAG8639921.1"/>
    <property type="molecule type" value="Genomic_DNA"/>
</dbReference>
<reference evidence="1" key="1">
    <citation type="submission" date="2021-06" db="EMBL/GenBank/DDBJ databases">
        <authorList>
            <person name="Kallberg Y."/>
            <person name="Tangrot J."/>
            <person name="Rosling A."/>
        </authorList>
    </citation>
    <scope>NUCLEOTIDE SEQUENCE</scope>
    <source>
        <strain evidence="1">CL356</strain>
    </source>
</reference>
<sequence length="565" mass="64795">MSVPPVTNSNVARISVGIYRLQEDPEVSLACKEAKESGYDFITLPIARPGYRRFLFEQPKDASGSRAMEEWRKRYVFSAQDLVLKNADFVDYAVGKISDWLDLDSSDHDIRTNSEIALKQQISWAGHLGLSAVLAPFPADCPMNYARSLNSILDVLTYTHVWMKIPLTLENSGAQDTVTWEKWNTFRTLCEHPTKLVIALEVTAQLPEDKILDRWFAEPIRAVILPTSIFLTNVKGYPVLSRRHQVFVRRFIKYKTNFMIFDDMRSQDAKGGLSAYQEYVRHLNRTMPDPTQIERFSTGYHDFLQSPLQPLMDNLESSTYEVFEKDAVKYALYEKVFVHRRFTDRMHLTVLYPCFNLSLQNMKANVWGDRVTIAFSDMRRWKAPEKADILVSELLGSFGDNELSPECLDGAQKFLKPGGISIPASYTTFISPLSSTKLHNEVAAYKDLTHFETPYVVMFQSVSELAEPQEVWKFVHPNKSIEVDDDEMPINNFHNTRYSKRIFEVKESGLLHGIAGYFESVLYKDILMSILPATHSDDMFNTNLSAIRCEIGNSFLEIDKSHESM</sequence>
<gene>
    <name evidence="1" type="ORF">ACOLOM_LOCUS7904</name>
</gene>
<dbReference type="Proteomes" id="UP000789525">
    <property type="component" value="Unassembled WGS sequence"/>
</dbReference>
<evidence type="ECO:0000313" key="2">
    <source>
        <dbReference type="Proteomes" id="UP000789525"/>
    </source>
</evidence>